<feature type="compositionally biased region" description="Pro residues" evidence="1">
    <location>
        <begin position="520"/>
        <end position="530"/>
    </location>
</feature>
<comment type="caution">
    <text evidence="3">The sequence shown here is derived from an EMBL/GenBank/DDBJ whole genome shotgun (WGS) entry which is preliminary data.</text>
</comment>
<reference evidence="3 4" key="1">
    <citation type="journal article" date="2010" name="Proc. Natl. Acad. Sci. U.S.A.">
        <title>Insights into evolution of multicellular fungi from the assembled chromosomes of the mushroom Coprinopsis cinerea (Coprinus cinereus).</title>
        <authorList>
            <person name="Stajich J.E."/>
            <person name="Wilke S.K."/>
            <person name="Ahren D."/>
            <person name="Au C.H."/>
            <person name="Birren B.W."/>
            <person name="Borodovsky M."/>
            <person name="Burns C."/>
            <person name="Canback B."/>
            <person name="Casselton L.A."/>
            <person name="Cheng C.K."/>
            <person name="Deng J."/>
            <person name="Dietrich F.S."/>
            <person name="Fargo D.C."/>
            <person name="Farman M.L."/>
            <person name="Gathman A.C."/>
            <person name="Goldberg J."/>
            <person name="Guigo R."/>
            <person name="Hoegger P.J."/>
            <person name="Hooker J.B."/>
            <person name="Huggins A."/>
            <person name="James T.Y."/>
            <person name="Kamada T."/>
            <person name="Kilaru S."/>
            <person name="Kodira C."/>
            <person name="Kues U."/>
            <person name="Kupfer D."/>
            <person name="Kwan H.S."/>
            <person name="Lomsadze A."/>
            <person name="Li W."/>
            <person name="Lilly W.W."/>
            <person name="Ma L.J."/>
            <person name="Mackey A.J."/>
            <person name="Manning G."/>
            <person name="Martin F."/>
            <person name="Muraguchi H."/>
            <person name="Natvig D.O."/>
            <person name="Palmerini H."/>
            <person name="Ramesh M.A."/>
            <person name="Rehmeyer C.J."/>
            <person name="Roe B.A."/>
            <person name="Shenoy N."/>
            <person name="Stanke M."/>
            <person name="Ter-Hovhannisyan V."/>
            <person name="Tunlid A."/>
            <person name="Velagapudi R."/>
            <person name="Vision T.J."/>
            <person name="Zeng Q."/>
            <person name="Zolan M.E."/>
            <person name="Pukkila P.J."/>
        </authorList>
    </citation>
    <scope>NUCLEOTIDE SEQUENCE [LARGE SCALE GENOMIC DNA]</scope>
    <source>
        <strain evidence="4">Okayama-7 / 130 / ATCC MYA-4618 / FGSC 9003</strain>
    </source>
</reference>
<dbReference type="OrthoDB" id="3149552at2759"/>
<dbReference type="RefSeq" id="XP_001834022.1">
    <property type="nucleotide sequence ID" value="XM_001833970.1"/>
</dbReference>
<dbReference type="OMA" id="WSENTEY"/>
<dbReference type="Proteomes" id="UP000001861">
    <property type="component" value="Unassembled WGS sequence"/>
</dbReference>
<feature type="compositionally biased region" description="Basic and acidic residues" evidence="1">
    <location>
        <begin position="458"/>
        <end position="467"/>
    </location>
</feature>
<evidence type="ECO:0000256" key="1">
    <source>
        <dbReference type="SAM" id="MobiDB-lite"/>
    </source>
</evidence>
<dbReference type="KEGG" id="cci:CC1G_09436"/>
<feature type="domain" description="F-box" evidence="2">
    <location>
        <begin position="2"/>
        <end position="49"/>
    </location>
</feature>
<gene>
    <name evidence="3" type="ORF">CC1G_09436</name>
</gene>
<proteinExistence type="predicted"/>
<evidence type="ECO:0000313" key="3">
    <source>
        <dbReference type="EMBL" id="EAU87817.1"/>
    </source>
</evidence>
<sequence length="774" mass="86457">MAPTLLSLPVEILTKILSLLPCPSSLLSTTLVCKRFHELYTSSSYLQYLVQLSLSGMQDNPYCSHDQVSLKERLDILREREERWRTLEPRWSMTIPIEVPGLKEGGKRTSGVYDVTPSWYFLGVAQGRWGLSSMTTVGVQSLKMPTSPEETVQRKEIPFTSDNQGEIVDFGTSIEEHDLVAVVAMKPLEDPRAPGLNFLSVHLLHHSTGQPHSRARMPVLPICTVGQSVNISVEICGENLLLSVLSEAGEASEETGVLFRAYDWIRGVAKGWHRQAWNLGLIFLREDIFLIPSARHNRLEIYYLPPSSYSSLPPDSHSIRGVPFNHWLYSVPADITLSPIPIHYLALPALAAHWRQTTSQCRCEPSPIGLKSSASKYVEGNRPFTNDPDRAIAVFSVDFHGPEGPTPLMMFVHRKTLLDLLPLDWTKWVEENMKRNARRGVGEDALLQMVTRWREEGVEYQGNRRPEPAPPPSSSMSSMGAADSTTHEEPSQTSPPDSNATSPSSSRSSLSSTSSTELPLPRPFTSPPPSELPLPIPLSWSTSLSSLSPPTTPYATWSPHNVLWLNARDFASVFITSTAGARFVSFPIENVLAAGGKAQVRVLDFDEYRVRREVERRKARKKERDAGGLKEVDGKEDWMPERAVIGREWREEGLVPPSQRRRTRDIGVGTSANGEEQDGNENANANGHADDEISVIDIDIDDSETDDTFIPGHRFFPCFSEDVHSNPLPHVEYLSKAEYDWDAVLVDEQRIIGMRHDRDPGSVNVDSIEVLYFG</sequence>
<dbReference type="Gene3D" id="1.20.1280.50">
    <property type="match status" value="1"/>
</dbReference>
<dbReference type="eggNOG" id="ENOG502SM03">
    <property type="taxonomic scope" value="Eukaryota"/>
</dbReference>
<dbReference type="InParanoid" id="A8NIL2"/>
<dbReference type="AlphaFoldDB" id="A8NIL2"/>
<dbReference type="SMART" id="SM00256">
    <property type="entry name" value="FBOX"/>
    <property type="match status" value="1"/>
</dbReference>
<evidence type="ECO:0000259" key="2">
    <source>
        <dbReference type="PROSITE" id="PS50181"/>
    </source>
</evidence>
<dbReference type="InterPro" id="IPR036047">
    <property type="entry name" value="F-box-like_dom_sf"/>
</dbReference>
<organism evidence="3 4">
    <name type="scientific">Coprinopsis cinerea (strain Okayama-7 / 130 / ATCC MYA-4618 / FGSC 9003)</name>
    <name type="common">Inky cap fungus</name>
    <name type="synonym">Hormographiella aspergillata</name>
    <dbReference type="NCBI Taxonomy" id="240176"/>
    <lineage>
        <taxon>Eukaryota</taxon>
        <taxon>Fungi</taxon>
        <taxon>Dikarya</taxon>
        <taxon>Basidiomycota</taxon>
        <taxon>Agaricomycotina</taxon>
        <taxon>Agaricomycetes</taxon>
        <taxon>Agaricomycetidae</taxon>
        <taxon>Agaricales</taxon>
        <taxon>Agaricineae</taxon>
        <taxon>Psathyrellaceae</taxon>
        <taxon>Coprinopsis</taxon>
    </lineage>
</organism>
<dbReference type="SUPFAM" id="SSF81383">
    <property type="entry name" value="F-box domain"/>
    <property type="match status" value="1"/>
</dbReference>
<dbReference type="CDD" id="cd09917">
    <property type="entry name" value="F-box_SF"/>
    <property type="match status" value="1"/>
</dbReference>
<feature type="region of interest" description="Disordered" evidence="1">
    <location>
        <begin position="458"/>
        <end position="530"/>
    </location>
</feature>
<accession>A8NIL2</accession>
<dbReference type="Pfam" id="PF12937">
    <property type="entry name" value="F-box-like"/>
    <property type="match status" value="1"/>
</dbReference>
<protein>
    <recommendedName>
        <fullName evidence="2">F-box domain-containing protein</fullName>
    </recommendedName>
</protein>
<dbReference type="PROSITE" id="PS50181">
    <property type="entry name" value="FBOX"/>
    <property type="match status" value="1"/>
</dbReference>
<dbReference type="VEuPathDB" id="FungiDB:CC1G_09436"/>
<dbReference type="EMBL" id="AACS02000010">
    <property type="protein sequence ID" value="EAU87817.1"/>
    <property type="molecule type" value="Genomic_DNA"/>
</dbReference>
<feature type="region of interest" description="Disordered" evidence="1">
    <location>
        <begin position="651"/>
        <end position="691"/>
    </location>
</feature>
<dbReference type="InterPro" id="IPR001810">
    <property type="entry name" value="F-box_dom"/>
</dbReference>
<name>A8NIL2_COPC7</name>
<feature type="compositionally biased region" description="Polar residues" evidence="1">
    <location>
        <begin position="670"/>
        <end position="685"/>
    </location>
</feature>
<feature type="compositionally biased region" description="Low complexity" evidence="1">
    <location>
        <begin position="494"/>
        <end position="519"/>
    </location>
</feature>
<evidence type="ECO:0000313" key="4">
    <source>
        <dbReference type="Proteomes" id="UP000001861"/>
    </source>
</evidence>
<keyword evidence="4" id="KW-1185">Reference proteome</keyword>
<dbReference type="GeneID" id="6010526"/>